<dbReference type="Pfam" id="PF07726">
    <property type="entry name" value="AAA_3"/>
    <property type="match status" value="1"/>
</dbReference>
<evidence type="ECO:0000256" key="2">
    <source>
        <dbReference type="ARBA" id="ARBA00022840"/>
    </source>
</evidence>
<dbReference type="Pfam" id="PF17863">
    <property type="entry name" value="AAA_lid_2"/>
    <property type="match status" value="1"/>
</dbReference>
<evidence type="ECO:0000256" key="3">
    <source>
        <dbReference type="ARBA" id="ARBA00061607"/>
    </source>
</evidence>
<accession>A0A0V8JGJ3</accession>
<dbReference type="Proteomes" id="UP000053681">
    <property type="component" value="Unassembled WGS sequence"/>
</dbReference>
<evidence type="ECO:0000259" key="5">
    <source>
        <dbReference type="Pfam" id="PF17863"/>
    </source>
</evidence>
<feature type="domain" description="ATPase AAA-3" evidence="4">
    <location>
        <begin position="41"/>
        <end position="171"/>
    </location>
</feature>
<reference evidence="6 7" key="1">
    <citation type="submission" date="2015-11" db="EMBL/GenBank/DDBJ databases">
        <title>Bacillus caseinolyticus sp nov.</title>
        <authorList>
            <person name="Dastager S.G."/>
            <person name="Mawlankar R."/>
        </authorList>
    </citation>
    <scope>NUCLEOTIDE SEQUENCE [LARGE SCALE GENOMIC DNA]</scope>
    <source>
        <strain evidence="6 7">SGD-V-76</strain>
    </source>
</reference>
<organism evidence="6 7">
    <name type="scientific">Priestia veravalensis</name>
    <dbReference type="NCBI Taxonomy" id="1414648"/>
    <lineage>
        <taxon>Bacteria</taxon>
        <taxon>Bacillati</taxon>
        <taxon>Bacillota</taxon>
        <taxon>Bacilli</taxon>
        <taxon>Bacillales</taxon>
        <taxon>Bacillaceae</taxon>
        <taxon>Priestia</taxon>
    </lineage>
</organism>
<dbReference type="Gene3D" id="1.10.8.80">
    <property type="entry name" value="Magnesium chelatase subunit I, C-Terminal domain"/>
    <property type="match status" value="1"/>
</dbReference>
<protein>
    <submittedName>
        <fullName evidence="6">AAA family ATPase</fullName>
    </submittedName>
</protein>
<gene>
    <name evidence="6" type="ORF">AS180_19965</name>
</gene>
<keyword evidence="7" id="KW-1185">Reference proteome</keyword>
<dbReference type="RefSeq" id="WP_025908436.1">
    <property type="nucleotide sequence ID" value="NZ_KQ758719.1"/>
</dbReference>
<dbReference type="AlphaFoldDB" id="A0A0V8JGJ3"/>
<dbReference type="InterPro" id="IPR027417">
    <property type="entry name" value="P-loop_NTPase"/>
</dbReference>
<dbReference type="EMBL" id="LNQP01000105">
    <property type="protein sequence ID" value="KSU86191.1"/>
    <property type="molecule type" value="Genomic_DNA"/>
</dbReference>
<dbReference type="PANTHER" id="PTHR42759">
    <property type="entry name" value="MOXR FAMILY PROTEIN"/>
    <property type="match status" value="1"/>
</dbReference>
<dbReference type="Gene3D" id="3.40.50.300">
    <property type="entry name" value="P-loop containing nucleotide triphosphate hydrolases"/>
    <property type="match status" value="1"/>
</dbReference>
<dbReference type="GeneID" id="93684789"/>
<evidence type="ECO:0000313" key="7">
    <source>
        <dbReference type="Proteomes" id="UP000053681"/>
    </source>
</evidence>
<dbReference type="FunFam" id="3.40.50.300:FF:000640">
    <property type="entry name" value="MoxR family ATPase"/>
    <property type="match status" value="1"/>
</dbReference>
<dbReference type="InterPro" id="IPR041628">
    <property type="entry name" value="ChlI/MoxR_AAA_lid"/>
</dbReference>
<dbReference type="InterPro" id="IPR011703">
    <property type="entry name" value="ATPase_AAA-3"/>
</dbReference>
<dbReference type="GO" id="GO:0005524">
    <property type="term" value="F:ATP binding"/>
    <property type="evidence" value="ECO:0007669"/>
    <property type="project" value="UniProtKB-KW"/>
</dbReference>
<evidence type="ECO:0000256" key="1">
    <source>
        <dbReference type="ARBA" id="ARBA00022741"/>
    </source>
</evidence>
<dbReference type="SUPFAM" id="SSF52540">
    <property type="entry name" value="P-loop containing nucleoside triphosphate hydrolases"/>
    <property type="match status" value="1"/>
</dbReference>
<comment type="caution">
    <text evidence="6">The sequence shown here is derived from an EMBL/GenBank/DDBJ whole genome shotgun (WGS) entry which is preliminary data.</text>
</comment>
<evidence type="ECO:0000313" key="6">
    <source>
        <dbReference type="EMBL" id="KSU86191.1"/>
    </source>
</evidence>
<comment type="similarity">
    <text evidence="3">Belongs to the MoxR family.</text>
</comment>
<keyword evidence="1" id="KW-0547">Nucleotide-binding</keyword>
<sequence>MIPAEKVQTQLQQLLNTIDEVVIGKRDVAKLSIVALLAEGHVLLEDVPGVGKTMFVKTLAKAINADFKRIQFTPDLLPSDVTGMSVYSPKDMEFHFKPGPILTNIVLADEINRSSPKTQAALLEAMAEQHVTIDGLTRELPSPFFVMATQNPIDFEGTYQLPEAQLDRFLFKLNMGYPTKQEELAILNGVEQKRTIDDVQPVMNVEELRTMQQMVKDVYVDDVIKNYIVDLVIQTRTHESISLGVSPRGSVALMKAIQAYALLEGRDYCIPDDVQHLMKHAFAHRVILQPETRYEGVTEGSIIEGIIKRTPVPVKG</sequence>
<proteinExistence type="inferred from homology"/>
<keyword evidence="2" id="KW-0067">ATP-binding</keyword>
<name>A0A0V8JGJ3_9BACI</name>
<dbReference type="CDD" id="cd00009">
    <property type="entry name" value="AAA"/>
    <property type="match status" value="1"/>
</dbReference>
<dbReference type="PANTHER" id="PTHR42759:SF5">
    <property type="entry name" value="METHANOL DEHYDROGENASE REGULATOR"/>
    <property type="match status" value="1"/>
</dbReference>
<feature type="domain" description="ChlI/MoxR AAA lid" evidence="5">
    <location>
        <begin position="234"/>
        <end position="304"/>
    </location>
</feature>
<dbReference type="PIRSF" id="PIRSF002849">
    <property type="entry name" value="AAA_ATPase_chaperone_MoxR_prd"/>
    <property type="match status" value="1"/>
</dbReference>
<dbReference type="InterPro" id="IPR050764">
    <property type="entry name" value="CbbQ/NirQ/NorQ/GpvN"/>
</dbReference>
<dbReference type="GO" id="GO:0016887">
    <property type="term" value="F:ATP hydrolysis activity"/>
    <property type="evidence" value="ECO:0007669"/>
    <property type="project" value="InterPro"/>
</dbReference>
<evidence type="ECO:0000259" key="4">
    <source>
        <dbReference type="Pfam" id="PF07726"/>
    </source>
</evidence>